<name>A0A2G9QC98_AQUCT</name>
<proteinExistence type="predicted"/>
<evidence type="ECO:0000313" key="4">
    <source>
        <dbReference type="Proteomes" id="UP000228934"/>
    </source>
</evidence>
<dbReference type="AlphaFoldDB" id="A0A2G9QC98"/>
<keyword evidence="1" id="KW-0472">Membrane</keyword>
<dbReference type="InterPro" id="IPR036179">
    <property type="entry name" value="Ig-like_dom_sf"/>
</dbReference>
<keyword evidence="4" id="KW-1185">Reference proteome</keyword>
<evidence type="ECO:0000259" key="2">
    <source>
        <dbReference type="PROSITE" id="PS50835"/>
    </source>
</evidence>
<dbReference type="PROSITE" id="PS50835">
    <property type="entry name" value="IG_LIKE"/>
    <property type="match status" value="1"/>
</dbReference>
<dbReference type="InterPro" id="IPR013783">
    <property type="entry name" value="Ig-like_fold"/>
</dbReference>
<protein>
    <recommendedName>
        <fullName evidence="2">Ig-like domain-containing protein</fullName>
    </recommendedName>
</protein>
<dbReference type="InterPro" id="IPR007110">
    <property type="entry name" value="Ig-like_dom"/>
</dbReference>
<dbReference type="OrthoDB" id="9983389at2759"/>
<gene>
    <name evidence="3" type="ORF">AB205_0106510</name>
</gene>
<dbReference type="Pfam" id="PF07686">
    <property type="entry name" value="V-set"/>
    <property type="match status" value="1"/>
</dbReference>
<dbReference type="EMBL" id="KZ059921">
    <property type="protein sequence ID" value="PIO13135.1"/>
    <property type="molecule type" value="Genomic_DNA"/>
</dbReference>
<accession>A0A2G9QC98</accession>
<organism evidence="3 4">
    <name type="scientific">Aquarana catesbeiana</name>
    <name type="common">American bullfrog</name>
    <name type="synonym">Rana catesbeiana</name>
    <dbReference type="NCBI Taxonomy" id="8400"/>
    <lineage>
        <taxon>Eukaryota</taxon>
        <taxon>Metazoa</taxon>
        <taxon>Chordata</taxon>
        <taxon>Craniata</taxon>
        <taxon>Vertebrata</taxon>
        <taxon>Euteleostomi</taxon>
        <taxon>Amphibia</taxon>
        <taxon>Batrachia</taxon>
        <taxon>Anura</taxon>
        <taxon>Neobatrachia</taxon>
        <taxon>Ranoidea</taxon>
        <taxon>Ranidae</taxon>
        <taxon>Aquarana</taxon>
    </lineage>
</organism>
<keyword evidence="1" id="KW-0812">Transmembrane</keyword>
<dbReference type="InterPro" id="IPR013106">
    <property type="entry name" value="Ig_V-set"/>
</dbReference>
<sequence>MAQKMICHTSYIGDRFCLPIATMTRSTICFIMICLYLFLAPGLLSLIHVVEYSAGDTVTINCLEGCNKSVTTGKITQITWKKINNSHILRFITTLKPNQTTSNFSEPRFSFQDPLTLRITDAQPSDSGNYTCDLTTSNGLCNNTFPLHVSGKCRVYCTRLRALIIYHIYYS</sequence>
<dbReference type="Gene3D" id="2.60.40.10">
    <property type="entry name" value="Immunoglobulins"/>
    <property type="match status" value="1"/>
</dbReference>
<dbReference type="Proteomes" id="UP000228934">
    <property type="component" value="Unassembled WGS sequence"/>
</dbReference>
<keyword evidence="1" id="KW-1133">Transmembrane helix</keyword>
<dbReference type="SUPFAM" id="SSF48726">
    <property type="entry name" value="Immunoglobulin"/>
    <property type="match status" value="1"/>
</dbReference>
<evidence type="ECO:0000256" key="1">
    <source>
        <dbReference type="SAM" id="Phobius"/>
    </source>
</evidence>
<feature type="domain" description="Ig-like" evidence="2">
    <location>
        <begin position="41"/>
        <end position="148"/>
    </location>
</feature>
<feature type="transmembrane region" description="Helical" evidence="1">
    <location>
        <begin position="28"/>
        <end position="50"/>
    </location>
</feature>
<evidence type="ECO:0000313" key="3">
    <source>
        <dbReference type="EMBL" id="PIO13135.1"/>
    </source>
</evidence>
<dbReference type="SMART" id="SM00409">
    <property type="entry name" value="IG"/>
    <property type="match status" value="1"/>
</dbReference>
<reference evidence="4" key="1">
    <citation type="journal article" date="2017" name="Nat. Commun.">
        <title>The North American bullfrog draft genome provides insight into hormonal regulation of long noncoding RNA.</title>
        <authorList>
            <person name="Hammond S.A."/>
            <person name="Warren R.L."/>
            <person name="Vandervalk B.P."/>
            <person name="Kucuk E."/>
            <person name="Khan H."/>
            <person name="Gibb E.A."/>
            <person name="Pandoh P."/>
            <person name="Kirk H."/>
            <person name="Zhao Y."/>
            <person name="Jones M."/>
            <person name="Mungall A.J."/>
            <person name="Coope R."/>
            <person name="Pleasance S."/>
            <person name="Moore R.A."/>
            <person name="Holt R.A."/>
            <person name="Round J.M."/>
            <person name="Ohora S."/>
            <person name="Walle B.V."/>
            <person name="Veldhoen N."/>
            <person name="Helbing C.C."/>
            <person name="Birol I."/>
        </authorList>
    </citation>
    <scope>NUCLEOTIDE SEQUENCE [LARGE SCALE GENOMIC DNA]</scope>
</reference>
<dbReference type="InterPro" id="IPR003599">
    <property type="entry name" value="Ig_sub"/>
</dbReference>